<evidence type="ECO:0000256" key="1">
    <source>
        <dbReference type="ARBA" id="ARBA00022764"/>
    </source>
</evidence>
<reference evidence="2 3" key="1">
    <citation type="journal article" date="2014" name="Front. Genet.">
        <title>Genome and metabolic network of "Candidatus Phaeomarinobacter ectocarpi" Ec32, a new candidate genus of Alphaproteobacteria frequently associated with brown algae.</title>
        <authorList>
            <person name="Dittami S.M."/>
            <person name="Barbeyron T."/>
            <person name="Boyen C."/>
            <person name="Cambefort J."/>
            <person name="Collet G."/>
            <person name="Delage L."/>
            <person name="Gobet A."/>
            <person name="Groisillier A."/>
            <person name="Leblanc C."/>
            <person name="Michel G."/>
            <person name="Scornet D."/>
            <person name="Siegel A."/>
            <person name="Tapia J.E."/>
            <person name="Tonon T."/>
        </authorList>
    </citation>
    <scope>NUCLEOTIDE SEQUENCE [LARGE SCALE GENOMIC DNA]</scope>
    <source>
        <strain evidence="2 3">Ec32</strain>
    </source>
</reference>
<protein>
    <submittedName>
        <fullName evidence="2">ABC transporter, periplasmic spermidine putrescine-binding protein PotD (TC 3.A.1.11.1)</fullName>
    </submittedName>
</protein>
<proteinExistence type="predicted"/>
<organism evidence="2 3">
    <name type="scientific">Candidatus Phaeomarinibacter ectocarpi</name>
    <dbReference type="NCBI Taxonomy" id="1458461"/>
    <lineage>
        <taxon>Bacteria</taxon>
        <taxon>Pseudomonadati</taxon>
        <taxon>Pseudomonadota</taxon>
        <taxon>Alphaproteobacteria</taxon>
        <taxon>Hyphomicrobiales</taxon>
        <taxon>Parvibaculaceae</taxon>
        <taxon>Candidatus Phaeomarinibacter</taxon>
    </lineage>
</organism>
<dbReference type="AlphaFoldDB" id="X5MME1"/>
<dbReference type="Proteomes" id="UP000032160">
    <property type="component" value="Chromosome I"/>
</dbReference>
<name>X5MME1_9HYPH</name>
<keyword evidence="1" id="KW-0574">Periplasm</keyword>
<evidence type="ECO:0000313" key="3">
    <source>
        <dbReference type="Proteomes" id="UP000032160"/>
    </source>
</evidence>
<dbReference type="EMBL" id="HG966617">
    <property type="protein sequence ID" value="CDO60320.1"/>
    <property type="molecule type" value="Genomic_DNA"/>
</dbReference>
<sequence>MAGFVSTAHAQVKLLTYEGAWGDALAAAASASPDLPVIVERYDGSLNAAASTASLVDAETDAANLMCDDGPAQPLNPELAQAFPPSLTLDVTHQCGVGYLVTSLVLTTRSDGPDSWAAFFDAESFPGARALPRGARGTLEIALMADGIALGDVYALLETPEGVTRALDKLDALFAQAQIVFWDTPDDAVALLRADAVAAAALPSVHAAHIVQQQPDASSAFQISFAGQIYRVQRLVVFPAATSDQETVRRLLNAVLSETGQALLAEALLAGPVNPQAWRNIPASLAPLLPTAQSHNIAVTGLADNADFWADHGDDIEARFATWLDVHEQGQSPALPH</sequence>
<gene>
    <name evidence="2" type="ORF">BN1012_Phect2107</name>
</gene>
<dbReference type="SUPFAM" id="SSF53850">
    <property type="entry name" value="Periplasmic binding protein-like II"/>
    <property type="match status" value="1"/>
</dbReference>
<dbReference type="Gene3D" id="3.40.190.10">
    <property type="entry name" value="Periplasmic binding protein-like II"/>
    <property type="match status" value="2"/>
</dbReference>
<evidence type="ECO:0000313" key="2">
    <source>
        <dbReference type="EMBL" id="CDO60320.1"/>
    </source>
</evidence>
<dbReference type="HOGENOM" id="CLU_823064_0_0_5"/>
<dbReference type="STRING" id="1458461.BN1012_Phect2107"/>
<dbReference type="InterPro" id="IPR006059">
    <property type="entry name" value="SBP"/>
</dbReference>
<keyword evidence="3" id="KW-1185">Reference proteome</keyword>
<dbReference type="KEGG" id="pect:BN1012_Phect2107"/>
<dbReference type="Pfam" id="PF13416">
    <property type="entry name" value="SBP_bac_8"/>
    <property type="match status" value="1"/>
</dbReference>
<accession>X5MME1</accession>